<protein>
    <submittedName>
        <fullName evidence="3">Uncharacterized protein</fullName>
    </submittedName>
</protein>
<dbReference type="EMBL" id="WVTA01000006">
    <property type="protein sequence ID" value="KAK3209077.1"/>
    <property type="molecule type" value="Genomic_DNA"/>
</dbReference>
<feature type="region of interest" description="Disordered" evidence="1">
    <location>
        <begin position="409"/>
        <end position="473"/>
    </location>
</feature>
<feature type="transmembrane region" description="Helical" evidence="2">
    <location>
        <begin position="250"/>
        <end position="270"/>
    </location>
</feature>
<keyword evidence="4" id="KW-1185">Reference proteome</keyword>
<feature type="transmembrane region" description="Helical" evidence="2">
    <location>
        <begin position="143"/>
        <end position="163"/>
    </location>
</feature>
<feature type="transmembrane region" description="Helical" evidence="2">
    <location>
        <begin position="221"/>
        <end position="238"/>
    </location>
</feature>
<feature type="transmembrane region" description="Helical" evidence="2">
    <location>
        <begin position="290"/>
        <end position="312"/>
    </location>
</feature>
<accession>A0AAN6RJ31</accession>
<feature type="transmembrane region" description="Helical" evidence="2">
    <location>
        <begin position="15"/>
        <end position="36"/>
    </location>
</feature>
<evidence type="ECO:0000256" key="1">
    <source>
        <dbReference type="SAM" id="MobiDB-lite"/>
    </source>
</evidence>
<evidence type="ECO:0000313" key="3">
    <source>
        <dbReference type="EMBL" id="KAK3209077.1"/>
    </source>
</evidence>
<dbReference type="AlphaFoldDB" id="A0AAN6RJ31"/>
<keyword evidence="2" id="KW-0472">Membrane</keyword>
<feature type="transmembrane region" description="Helical" evidence="2">
    <location>
        <begin position="362"/>
        <end position="383"/>
    </location>
</feature>
<feature type="transmembrane region" description="Helical" evidence="2">
    <location>
        <begin position="62"/>
        <end position="83"/>
    </location>
</feature>
<keyword evidence="2" id="KW-0812">Transmembrane</keyword>
<feature type="transmembrane region" description="Helical" evidence="2">
    <location>
        <begin position="175"/>
        <end position="201"/>
    </location>
</feature>
<gene>
    <name evidence="3" type="ORF">GRF29_69g628418</name>
</gene>
<evidence type="ECO:0000313" key="4">
    <source>
        <dbReference type="Proteomes" id="UP001280581"/>
    </source>
</evidence>
<evidence type="ECO:0000256" key="2">
    <source>
        <dbReference type="SAM" id="Phobius"/>
    </source>
</evidence>
<sequence>MAPLETAAISQSNRLPFALFAGQTALVAVLSVNVLYRARQAARALPPAADTRAQVEARRCHAAIFSLLAFLSLASVTTFAVVWRALSYLEWAHIGGHETPGTIWTGWYGTGEEGVGRWRLGDWLSDTDLIRASDEVAVAKPEAFLYTTQHFVALIANAIFMGVQGRRRNLSAPTIASFVVLSATGSLGYALNLFFIIMLYTPMVRHSDDVPRHDSLFTPKPAVFILTTWISIFALHTLPGQLKENKDVILLRWGYVLVPLFLAFAPQVVSERLGNRHPSKAAAHRSYASIFHQLSIAAFLLHAKVFGFALLANTPLEHGSVYDRLKDRIEQAVGHGGSTTNRLTQGLVNLTQKLKPVSIHPAVSVTTSDVFFVSVTLFVWAFVRDLDVSAMLDNSVLSVLVSHKPEKHVAFDDGSSKPAPAATPKRRGRPRKGELTDGTPSHSKANASALKRPTRRGLRNGEFSDDEADGGYVPDAAAQRDVEQTETDGEHVGDDVVGPAESTALALLLGFVGGLGQVTASVLGAEVTAE</sequence>
<proteinExistence type="predicted"/>
<keyword evidence="2" id="KW-1133">Transmembrane helix</keyword>
<reference evidence="3 4" key="1">
    <citation type="submission" date="2021-02" db="EMBL/GenBank/DDBJ databases">
        <title>Genome assembly of Pseudopithomyces chartarum.</title>
        <authorList>
            <person name="Jauregui R."/>
            <person name="Singh J."/>
            <person name="Voisey C."/>
        </authorList>
    </citation>
    <scope>NUCLEOTIDE SEQUENCE [LARGE SCALE GENOMIC DNA]</scope>
    <source>
        <strain evidence="3 4">AGR01</strain>
    </source>
</reference>
<dbReference type="Proteomes" id="UP001280581">
    <property type="component" value="Unassembled WGS sequence"/>
</dbReference>
<comment type="caution">
    <text evidence="3">The sequence shown here is derived from an EMBL/GenBank/DDBJ whole genome shotgun (WGS) entry which is preliminary data.</text>
</comment>
<name>A0AAN6RJ31_9PLEO</name>
<organism evidence="3 4">
    <name type="scientific">Pseudopithomyces chartarum</name>
    <dbReference type="NCBI Taxonomy" id="1892770"/>
    <lineage>
        <taxon>Eukaryota</taxon>
        <taxon>Fungi</taxon>
        <taxon>Dikarya</taxon>
        <taxon>Ascomycota</taxon>
        <taxon>Pezizomycotina</taxon>
        <taxon>Dothideomycetes</taxon>
        <taxon>Pleosporomycetidae</taxon>
        <taxon>Pleosporales</taxon>
        <taxon>Massarineae</taxon>
        <taxon>Didymosphaeriaceae</taxon>
        <taxon>Pseudopithomyces</taxon>
    </lineage>
</organism>